<protein>
    <submittedName>
        <fullName evidence="1">Uncharacterized protein</fullName>
    </submittedName>
</protein>
<name>A0ABQ4K549_9BACI</name>
<dbReference type="EMBL" id="BOQT01000006">
    <property type="protein sequence ID" value="GIN20844.1"/>
    <property type="molecule type" value="Genomic_DNA"/>
</dbReference>
<dbReference type="RefSeq" id="WP_026319730.1">
    <property type="nucleotide sequence ID" value="NZ_BOQT01000006.1"/>
</dbReference>
<accession>A0ABQ4K549</accession>
<evidence type="ECO:0000313" key="2">
    <source>
        <dbReference type="Proteomes" id="UP000680279"/>
    </source>
</evidence>
<comment type="caution">
    <text evidence="1">The sequence shown here is derived from an EMBL/GenBank/DDBJ whole genome shotgun (WGS) entry which is preliminary data.</text>
</comment>
<dbReference type="Proteomes" id="UP000680279">
    <property type="component" value="Unassembled WGS sequence"/>
</dbReference>
<dbReference type="PROSITE" id="PS51257">
    <property type="entry name" value="PROKAR_LIPOPROTEIN"/>
    <property type="match status" value="1"/>
</dbReference>
<keyword evidence="2" id="KW-1185">Reference proteome</keyword>
<reference evidence="1 2" key="1">
    <citation type="submission" date="2021-03" db="EMBL/GenBank/DDBJ databases">
        <title>Antimicrobial resistance genes in bacteria isolated from Japanese honey, and their potential for conferring macrolide and lincosamide resistance in the American foulbrood pathogen Paenibacillus larvae.</title>
        <authorList>
            <person name="Okamoto M."/>
            <person name="Kumagai M."/>
            <person name="Kanamori H."/>
            <person name="Takamatsu D."/>
        </authorList>
    </citation>
    <scope>NUCLEOTIDE SEQUENCE [LARGE SCALE GENOMIC DNA]</scope>
    <source>
        <strain evidence="1 2">J1TS3</strain>
    </source>
</reference>
<organism evidence="1 2">
    <name type="scientific">Siminovitchia fordii</name>
    <dbReference type="NCBI Taxonomy" id="254759"/>
    <lineage>
        <taxon>Bacteria</taxon>
        <taxon>Bacillati</taxon>
        <taxon>Bacillota</taxon>
        <taxon>Bacilli</taxon>
        <taxon>Bacillales</taxon>
        <taxon>Bacillaceae</taxon>
        <taxon>Siminovitchia</taxon>
    </lineage>
</organism>
<gene>
    <name evidence="1" type="ORF">J1TS3_19780</name>
</gene>
<evidence type="ECO:0000313" key="1">
    <source>
        <dbReference type="EMBL" id="GIN20844.1"/>
    </source>
</evidence>
<sequence length="85" mass="9791">MTKKVKTKTILAACLFILVLTGCRFIWFYHYNSSDHPEAEQGILDLRNWDGLERETISLDGEWKDLVTVTSGQEALIHLNRRNGI</sequence>
<proteinExistence type="predicted"/>